<dbReference type="EMBL" id="JH687552">
    <property type="protein sequence ID" value="EIN04907.1"/>
    <property type="molecule type" value="Genomic_DNA"/>
</dbReference>
<feature type="region of interest" description="Disordered" evidence="1">
    <location>
        <begin position="264"/>
        <end position="354"/>
    </location>
</feature>
<feature type="compositionally biased region" description="Pro residues" evidence="1">
    <location>
        <begin position="139"/>
        <end position="155"/>
    </location>
</feature>
<feature type="compositionally biased region" description="Polar residues" evidence="1">
    <location>
        <begin position="309"/>
        <end position="321"/>
    </location>
</feature>
<evidence type="ECO:0000313" key="2">
    <source>
        <dbReference type="EMBL" id="EIN04907.1"/>
    </source>
</evidence>
<feature type="compositionally biased region" description="Basic and acidic residues" evidence="1">
    <location>
        <begin position="264"/>
        <end position="291"/>
    </location>
</feature>
<dbReference type="Proteomes" id="UP000054196">
    <property type="component" value="Unassembled WGS sequence"/>
</dbReference>
<dbReference type="RefSeq" id="XP_007387830.1">
    <property type="nucleotide sequence ID" value="XM_007387768.1"/>
</dbReference>
<keyword evidence="3" id="KW-1185">Reference proteome</keyword>
<proteinExistence type="predicted"/>
<organism evidence="2 3">
    <name type="scientific">Punctularia strigosozonata (strain HHB-11173)</name>
    <name type="common">White-rot fungus</name>
    <dbReference type="NCBI Taxonomy" id="741275"/>
    <lineage>
        <taxon>Eukaryota</taxon>
        <taxon>Fungi</taxon>
        <taxon>Dikarya</taxon>
        <taxon>Basidiomycota</taxon>
        <taxon>Agaricomycotina</taxon>
        <taxon>Agaricomycetes</taxon>
        <taxon>Corticiales</taxon>
        <taxon>Punctulariaceae</taxon>
        <taxon>Punctularia</taxon>
    </lineage>
</organism>
<reference evidence="3" key="1">
    <citation type="journal article" date="2012" name="Science">
        <title>The Paleozoic origin of enzymatic lignin decomposition reconstructed from 31 fungal genomes.</title>
        <authorList>
            <person name="Floudas D."/>
            <person name="Binder M."/>
            <person name="Riley R."/>
            <person name="Barry K."/>
            <person name="Blanchette R.A."/>
            <person name="Henrissat B."/>
            <person name="Martinez A.T."/>
            <person name="Otillar R."/>
            <person name="Spatafora J.W."/>
            <person name="Yadav J.S."/>
            <person name="Aerts A."/>
            <person name="Benoit I."/>
            <person name="Boyd A."/>
            <person name="Carlson A."/>
            <person name="Copeland A."/>
            <person name="Coutinho P.M."/>
            <person name="de Vries R.P."/>
            <person name="Ferreira P."/>
            <person name="Findley K."/>
            <person name="Foster B."/>
            <person name="Gaskell J."/>
            <person name="Glotzer D."/>
            <person name="Gorecki P."/>
            <person name="Heitman J."/>
            <person name="Hesse C."/>
            <person name="Hori C."/>
            <person name="Igarashi K."/>
            <person name="Jurgens J.A."/>
            <person name="Kallen N."/>
            <person name="Kersten P."/>
            <person name="Kohler A."/>
            <person name="Kuees U."/>
            <person name="Kumar T.K.A."/>
            <person name="Kuo A."/>
            <person name="LaButti K."/>
            <person name="Larrondo L.F."/>
            <person name="Lindquist E."/>
            <person name="Ling A."/>
            <person name="Lombard V."/>
            <person name="Lucas S."/>
            <person name="Lundell T."/>
            <person name="Martin R."/>
            <person name="McLaughlin D.J."/>
            <person name="Morgenstern I."/>
            <person name="Morin E."/>
            <person name="Murat C."/>
            <person name="Nagy L.G."/>
            <person name="Nolan M."/>
            <person name="Ohm R.A."/>
            <person name="Patyshakuliyeva A."/>
            <person name="Rokas A."/>
            <person name="Ruiz-Duenas F.J."/>
            <person name="Sabat G."/>
            <person name="Salamov A."/>
            <person name="Samejima M."/>
            <person name="Schmutz J."/>
            <person name="Slot J.C."/>
            <person name="St John F."/>
            <person name="Stenlid J."/>
            <person name="Sun H."/>
            <person name="Sun S."/>
            <person name="Syed K."/>
            <person name="Tsang A."/>
            <person name="Wiebenga A."/>
            <person name="Young D."/>
            <person name="Pisabarro A."/>
            <person name="Eastwood D.C."/>
            <person name="Martin F."/>
            <person name="Cullen D."/>
            <person name="Grigoriev I.V."/>
            <person name="Hibbett D.S."/>
        </authorList>
    </citation>
    <scope>NUCLEOTIDE SEQUENCE [LARGE SCALE GENOMIC DNA]</scope>
    <source>
        <strain evidence="3">HHB-11173 SS5</strain>
    </source>
</reference>
<evidence type="ECO:0000256" key="1">
    <source>
        <dbReference type="SAM" id="MobiDB-lite"/>
    </source>
</evidence>
<dbReference type="AlphaFoldDB" id="R7S500"/>
<accession>R7S500</accession>
<feature type="compositionally biased region" description="Low complexity" evidence="1">
    <location>
        <begin position="409"/>
        <end position="418"/>
    </location>
</feature>
<dbReference type="KEGG" id="psq:PUNSTDRAFT_138102"/>
<feature type="region of interest" description="Disordered" evidence="1">
    <location>
        <begin position="113"/>
        <end position="173"/>
    </location>
</feature>
<dbReference type="OrthoDB" id="3049768at2759"/>
<evidence type="ECO:0000313" key="3">
    <source>
        <dbReference type="Proteomes" id="UP000054196"/>
    </source>
</evidence>
<gene>
    <name evidence="2" type="ORF">PUNSTDRAFT_138102</name>
</gene>
<feature type="region of interest" description="Disordered" evidence="1">
    <location>
        <begin position="407"/>
        <end position="434"/>
    </location>
</feature>
<dbReference type="GeneID" id="18879987"/>
<name>R7S500_PUNST</name>
<feature type="compositionally biased region" description="Basic and acidic residues" evidence="1">
    <location>
        <begin position="322"/>
        <end position="341"/>
    </location>
</feature>
<dbReference type="HOGENOM" id="CLU_631829_0_0_1"/>
<sequence length="434" mass="46446">MDLFNFDGLPKSPRCLVDDPLPYTATSDSLLEPSLAGNNFADSAGHGDSCAVGHGLRGSDALDVTYLPTQPHIAYPVTLPAPCSSQALPSTTSGPAGIAPAIIEAGQNIHKGASVSEAPQPSGGHAAHQDSHRPASKSPSPPPPPPPPPQAPPSPTQLSQRSQKKPRTRFTSGELYELAKKTVDVNPYGKPHGKVTQAWMQIAEHLHARGMFEHSSVQTIKNKMNAMVAYHQGTAQSVSHDIQSVLDGVGGVSFGAILDTAVSQKEEARDMNSKSKAQNEKKKAKDREGGAHIRAAAMKTLKWRRSDTPSDSNDGTNSENDLSVRGEHSEADHSDVSKEVGEQPLSKRQRTDEKTHELLREIVNITSTNFHHLETIQAQTVSEIRRFVDVQEHGNTIVVAAIEGLADQSSSSLRSDSSQPDAGVGGDWPDDKEV</sequence>
<protein>
    <submittedName>
        <fullName evidence="2">Uncharacterized protein</fullName>
    </submittedName>
</protein>